<keyword evidence="2" id="KW-0472">Membrane</keyword>
<feature type="transmembrane region" description="Helical" evidence="2">
    <location>
        <begin position="289"/>
        <end position="314"/>
    </location>
</feature>
<keyword evidence="4" id="KW-1185">Reference proteome</keyword>
<feature type="region of interest" description="Disordered" evidence="1">
    <location>
        <begin position="813"/>
        <end position="837"/>
    </location>
</feature>
<evidence type="ECO:0000313" key="3">
    <source>
        <dbReference type="EMBL" id="ORC92561.1"/>
    </source>
</evidence>
<feature type="compositionally biased region" description="Polar residues" evidence="1">
    <location>
        <begin position="141"/>
        <end position="164"/>
    </location>
</feature>
<feature type="compositionally biased region" description="Low complexity" evidence="1">
    <location>
        <begin position="819"/>
        <end position="831"/>
    </location>
</feature>
<dbReference type="OrthoDB" id="273324at2759"/>
<feature type="region of interest" description="Disordered" evidence="1">
    <location>
        <begin position="603"/>
        <end position="624"/>
    </location>
</feature>
<feature type="region of interest" description="Disordered" evidence="1">
    <location>
        <begin position="678"/>
        <end position="710"/>
    </location>
</feature>
<feature type="transmembrane region" description="Helical" evidence="2">
    <location>
        <begin position="1125"/>
        <end position="1146"/>
    </location>
</feature>
<gene>
    <name evidence="3" type="ORF">TM35_000033140</name>
</gene>
<dbReference type="RefSeq" id="XP_028886627.1">
    <property type="nucleotide sequence ID" value="XM_029022081.1"/>
</dbReference>
<dbReference type="EMBL" id="NBCO01000003">
    <property type="protein sequence ID" value="ORC92561.1"/>
    <property type="molecule type" value="Genomic_DNA"/>
</dbReference>
<feature type="compositionally biased region" description="Polar residues" evidence="1">
    <location>
        <begin position="683"/>
        <end position="694"/>
    </location>
</feature>
<evidence type="ECO:0000256" key="1">
    <source>
        <dbReference type="SAM" id="MobiDB-lite"/>
    </source>
</evidence>
<dbReference type="GeneID" id="39981861"/>
<feature type="region of interest" description="Disordered" evidence="1">
    <location>
        <begin position="121"/>
        <end position="223"/>
    </location>
</feature>
<dbReference type="Proteomes" id="UP000192257">
    <property type="component" value="Unassembled WGS sequence"/>
</dbReference>
<protein>
    <submittedName>
        <fullName evidence="3">Uncharacterized protein</fullName>
    </submittedName>
</protein>
<name>A0A1X0P6V7_9TRYP</name>
<dbReference type="AlphaFoldDB" id="A0A1X0P6V7"/>
<accession>A0A1X0P6V7</accession>
<feature type="region of interest" description="Disordered" evidence="1">
    <location>
        <begin position="238"/>
        <end position="259"/>
    </location>
</feature>
<sequence length="1147" mass="130542">MTSHLPTAQKQQQQQKQPYVRLSCTYQGYQGTLEADKHGCKFNHDLVKADFPWDSVKSIRIMTKHVKDVPTSVLVLKTARQKQFSSMFLSNTKHYFYGFDDIVEAVRELMELKNSVDGLDVAPLGDPNSPPVNKPTAPLTGENSNSIYTRQNPSPSGNANNNRAVDSLTAAGRNRATNGVGSLVATPKDDDNLSSASAPQLRNGANGRYDPDEETEGRGGGVNMPLIINRQRHAEPRESICVPPQPPRVGSCSGTLKKRGGRQDISNDYRYVRWGHNLSEALSYYPRGLAGILLGILIVVVLLLLYLLLMPYFLAIGNKLGLRENSPQEKVNHVVQGLEQLHQWQRKHQIELVEGHPHNKKDNEVTHMIEPPLKPPVRITLNDMTAAVKELLGRYISVQREMDALRLRRVRRELGGGDTNFEARRRHLKGISIHDSTDENSDDGQKIHDSGIDWLNEIEEPSRSRRLSLESVAASLRRWRRFFHTVIATIKWAFWGKRSSSGSSCLTSRNQPLTQVNCKNYFWCNSEGFNEKQTLTRYSEVLLDGQAVVEDVVKEDAEERRKCLFLSRELVRLAELIEEMFLEYQEIIMAPQYEAFLRQVPFTSSSSSSSTSTTTTTSSDNIAGNMFVGVGSEDDGMLTGQSSYLLRTILLRRQTLALLELQPLLLWNGFQSENGFGQEKNRSTLSRNSFPNNNSRKKNGNDETLKEEPTREDVEAILHDFVESSTSRNIGDSWTILRNILEEVRYWYDHEKDWQTLILWKLNTTKESDASKNVSKTSKGSNDDFDHIITKVPMFRGLWCFLEEPLQPRHVNKKEEDSAFTSSSSNDDISSGNTKSEVSKGKGIIRMRRCGAVNCCNVEEGIITPSDPYNIFQKGLEMCSVFQKKEQEYLSSNNLRTTVENDAKSDAFSIDVNIEKEKLEEEYEDDVESGYDVANTHVRKFELMTLDVQLRWVNAFELFLLSHDNKQSTWNCNERDGRRVQLVELATDSDEETADMKEMSQIRRRLLSVLGRAQNHYGHHLMSDGTLTSSSSAALIDFVRESAERRKSSWWRFIPFLSWFSRDRTAEPLQCLLGRMQPADPTVRRIYRDLLRVPLGETEDIPWMLLHLLSIPPDMLREYHNAGSSFIFASCFLFLFLLASVVGFMFL</sequence>
<comment type="caution">
    <text evidence="3">The sequence shown here is derived from an EMBL/GenBank/DDBJ whole genome shotgun (WGS) entry which is preliminary data.</text>
</comment>
<keyword evidence="2" id="KW-0812">Transmembrane</keyword>
<reference evidence="3 4" key="1">
    <citation type="submission" date="2017-03" db="EMBL/GenBank/DDBJ databases">
        <title>An alternative strategy for trypanosome survival in the mammalian bloodstream revealed through genome and transcriptome analysis of the ubiquitous bovine parasite Trypanosoma (Megatrypanum) theileri.</title>
        <authorList>
            <person name="Kelly S."/>
            <person name="Ivens A."/>
            <person name="Mott A."/>
            <person name="O'Neill E."/>
            <person name="Emms D."/>
            <person name="Macleod O."/>
            <person name="Voorheis P."/>
            <person name="Matthews J."/>
            <person name="Matthews K."/>
            <person name="Carrington M."/>
        </authorList>
    </citation>
    <scope>NUCLEOTIDE SEQUENCE [LARGE SCALE GENOMIC DNA]</scope>
    <source>
        <strain evidence="3">Edinburgh</strain>
    </source>
</reference>
<organism evidence="3 4">
    <name type="scientific">Trypanosoma theileri</name>
    <dbReference type="NCBI Taxonomy" id="67003"/>
    <lineage>
        <taxon>Eukaryota</taxon>
        <taxon>Discoba</taxon>
        <taxon>Euglenozoa</taxon>
        <taxon>Kinetoplastea</taxon>
        <taxon>Metakinetoplastina</taxon>
        <taxon>Trypanosomatida</taxon>
        <taxon>Trypanosomatidae</taxon>
        <taxon>Trypanosoma</taxon>
    </lineage>
</organism>
<dbReference type="VEuPathDB" id="TriTrypDB:TM35_000033140"/>
<proteinExistence type="predicted"/>
<keyword evidence="2" id="KW-1133">Transmembrane helix</keyword>
<feature type="compositionally biased region" description="Low complexity" evidence="1">
    <location>
        <begin position="603"/>
        <end position="619"/>
    </location>
</feature>
<evidence type="ECO:0000256" key="2">
    <source>
        <dbReference type="SAM" id="Phobius"/>
    </source>
</evidence>
<feature type="compositionally biased region" description="Basic and acidic residues" evidence="1">
    <location>
        <begin position="699"/>
        <end position="710"/>
    </location>
</feature>
<evidence type="ECO:0000313" key="4">
    <source>
        <dbReference type="Proteomes" id="UP000192257"/>
    </source>
</evidence>